<dbReference type="AlphaFoldDB" id="A0A8T4GF03"/>
<sequence>MSSADPSVDRRKVLQGIAGASVVGMAGCLGEDDDDEVDIDPALERNDIDVDEIQDGGTLEVSIPRDSIDDYDAAESSAAEDTAVFSLVYDNLLTTDAEGTTELWMAEEYDAVDSQNVDYEDYEEYMREEEIVEIDGGIPIFDLDDDLNLVLLQHPEDLEGAEEGDEVRVLTRHEAEDAVDDGVYGTQVSGRLHEGIEFHNGDECTAGDIVGSYDRYVGSTNQGQVFDAFMYAEAPDGDDGYEFNLYSLEPDAAAFVELPPIDLFPEEHHDLGPGELEPRAGGPVPVGTGPYEIAEFDEGSVLRLERTDNYWVEEVGLENLPDYDGPADFPERPAIEEINVRFVPESSQRSAALEDGDLDVTYELASDARNNFMQSDDFDVSAQESTGYKFMQFPLEDTDEGGAFAEAEVRQAVSALMPRQTIVDVVEQGWGSPAQAPIPEPASDFGTAMGYDELIEQEFAYSVEPDEERATELIEQSSFEAPIEVTIQTNADDDERIDKMSLVVDQLNQSGLFDAELETPAALGDWTTGDLYTDEAHIDDAENNACAVIGLATGFDPHGYIEAIHDPENWNGCCNFYFPPGTFDDEFVDLLNGCRFGADVAEDPDLRRERYDEFWEAHTDLMANTIVDYSLTTLTFNEDVAGVNCHPNTQSIFTYAVYAPLDEQIAYLDR</sequence>
<evidence type="ECO:0000313" key="5">
    <source>
        <dbReference type="EMBL" id="MBP1922307.1"/>
    </source>
</evidence>
<dbReference type="OrthoDB" id="194307at2157"/>
<dbReference type="GO" id="GO:1904680">
    <property type="term" value="F:peptide transmembrane transporter activity"/>
    <property type="evidence" value="ECO:0007669"/>
    <property type="project" value="TreeGrafter"/>
</dbReference>
<dbReference type="Gene3D" id="3.10.105.10">
    <property type="entry name" value="Dipeptide-binding Protein, Domain 3"/>
    <property type="match status" value="1"/>
</dbReference>
<comment type="similarity">
    <text evidence="1">Belongs to the bacterial solute-binding protein 5 family.</text>
</comment>
<dbReference type="Gene3D" id="3.40.190.10">
    <property type="entry name" value="Periplasmic binding protein-like II"/>
    <property type="match status" value="1"/>
</dbReference>
<dbReference type="GO" id="GO:0015833">
    <property type="term" value="P:peptide transport"/>
    <property type="evidence" value="ECO:0007669"/>
    <property type="project" value="TreeGrafter"/>
</dbReference>
<dbReference type="SUPFAM" id="SSF53850">
    <property type="entry name" value="Periplasmic binding protein-like II"/>
    <property type="match status" value="1"/>
</dbReference>
<evidence type="ECO:0000256" key="2">
    <source>
        <dbReference type="ARBA" id="ARBA00022448"/>
    </source>
</evidence>
<dbReference type="EMBL" id="JAGGKQ010000007">
    <property type="protein sequence ID" value="MBP1922307.1"/>
    <property type="molecule type" value="Genomic_DNA"/>
</dbReference>
<name>A0A8T4GF03_9EURY</name>
<dbReference type="InterPro" id="IPR000914">
    <property type="entry name" value="SBP_5_dom"/>
</dbReference>
<reference evidence="5" key="1">
    <citation type="submission" date="2021-03" db="EMBL/GenBank/DDBJ databases">
        <title>Genomic Encyclopedia of Type Strains, Phase IV (KMG-IV): sequencing the most valuable type-strain genomes for metagenomic binning, comparative biology and taxonomic classification.</title>
        <authorList>
            <person name="Goeker M."/>
        </authorList>
    </citation>
    <scope>NUCLEOTIDE SEQUENCE</scope>
    <source>
        <strain evidence="5">DSM 23564</strain>
    </source>
</reference>
<dbReference type="Pfam" id="PF00496">
    <property type="entry name" value="SBP_bac_5"/>
    <property type="match status" value="1"/>
</dbReference>
<dbReference type="CDD" id="cd00995">
    <property type="entry name" value="PBP2_NikA_DppA_OppA_like"/>
    <property type="match status" value="1"/>
</dbReference>
<accession>A0A8T4GF03</accession>
<evidence type="ECO:0000256" key="3">
    <source>
        <dbReference type="ARBA" id="ARBA00022729"/>
    </source>
</evidence>
<dbReference type="Proteomes" id="UP000823588">
    <property type="component" value="Unassembled WGS sequence"/>
</dbReference>
<dbReference type="PANTHER" id="PTHR30290:SF9">
    <property type="entry name" value="OLIGOPEPTIDE-BINDING PROTEIN APPA"/>
    <property type="match status" value="1"/>
</dbReference>
<feature type="domain" description="Solute-binding protein family 5" evidence="4">
    <location>
        <begin position="191"/>
        <end position="522"/>
    </location>
</feature>
<dbReference type="InterPro" id="IPR039424">
    <property type="entry name" value="SBP_5"/>
</dbReference>
<keyword evidence="2" id="KW-0813">Transport</keyword>
<evidence type="ECO:0000256" key="1">
    <source>
        <dbReference type="ARBA" id="ARBA00005695"/>
    </source>
</evidence>
<protein>
    <submittedName>
        <fullName evidence="5">ABC-type transport system substrate-binding protein</fullName>
    </submittedName>
</protein>
<keyword evidence="6" id="KW-1185">Reference proteome</keyword>
<keyword evidence="3" id="KW-0732">Signal</keyword>
<dbReference type="RefSeq" id="WP_209484322.1">
    <property type="nucleotide sequence ID" value="NZ_JAGGKQ010000007.1"/>
</dbReference>
<evidence type="ECO:0000259" key="4">
    <source>
        <dbReference type="Pfam" id="PF00496"/>
    </source>
</evidence>
<organism evidence="5 6">
    <name type="scientific">Halorubrum alkaliphilum</name>
    <dbReference type="NCBI Taxonomy" id="261290"/>
    <lineage>
        <taxon>Archaea</taxon>
        <taxon>Methanobacteriati</taxon>
        <taxon>Methanobacteriota</taxon>
        <taxon>Stenosarchaea group</taxon>
        <taxon>Halobacteria</taxon>
        <taxon>Halobacteriales</taxon>
        <taxon>Haloferacaceae</taxon>
        <taxon>Halorubrum</taxon>
    </lineage>
</organism>
<proteinExistence type="inferred from homology"/>
<evidence type="ECO:0000313" key="6">
    <source>
        <dbReference type="Proteomes" id="UP000823588"/>
    </source>
</evidence>
<gene>
    <name evidence="5" type="ORF">J2751_001315</name>
</gene>
<comment type="caution">
    <text evidence="5">The sequence shown here is derived from an EMBL/GenBank/DDBJ whole genome shotgun (WGS) entry which is preliminary data.</text>
</comment>
<dbReference type="PANTHER" id="PTHR30290">
    <property type="entry name" value="PERIPLASMIC BINDING COMPONENT OF ABC TRANSPORTER"/>
    <property type="match status" value="1"/>
</dbReference>